<dbReference type="Gene3D" id="3.90.550.10">
    <property type="entry name" value="Spore Coat Polysaccharide Biosynthesis Protein SpsA, Chain A"/>
    <property type="match status" value="1"/>
</dbReference>
<dbReference type="EC" id="2.1.1.-" evidence="1"/>
<keyword evidence="1" id="KW-0489">Methyltransferase</keyword>
<protein>
    <submittedName>
        <fullName evidence="1">Methyltransferase, TIGR04325 family</fullName>
        <ecNumber evidence="1">2.1.1.-</ecNumber>
    </submittedName>
</protein>
<evidence type="ECO:0000313" key="1">
    <source>
        <dbReference type="EMBL" id="NDY83474.1"/>
    </source>
</evidence>
<dbReference type="InterPro" id="IPR029044">
    <property type="entry name" value="Nucleotide-diphossugar_trans"/>
</dbReference>
<accession>A0A6B2R1G5</accession>
<gene>
    <name evidence="1" type="ORF">G3I67_09545</name>
</gene>
<dbReference type="SUPFAM" id="SSF53448">
    <property type="entry name" value="Nucleotide-diphospho-sugar transferases"/>
    <property type="match status" value="1"/>
</dbReference>
<name>A0A6B2R1G5_9BURK</name>
<dbReference type="NCBIfam" id="TIGR04325">
    <property type="entry name" value="MTase_LIC12133"/>
    <property type="match status" value="1"/>
</dbReference>
<dbReference type="GO" id="GO:0008168">
    <property type="term" value="F:methyltransferase activity"/>
    <property type="evidence" value="ECO:0007669"/>
    <property type="project" value="UniProtKB-KW"/>
</dbReference>
<dbReference type="GO" id="GO:0032259">
    <property type="term" value="P:methylation"/>
    <property type="evidence" value="ECO:0007669"/>
    <property type="project" value="UniProtKB-KW"/>
</dbReference>
<dbReference type="InterPro" id="IPR027612">
    <property type="entry name" value="Put_MTase_LIC12133"/>
</dbReference>
<sequence>MELMFAPIALFAFRRPDHTKLVIDALLLNKEASESELYIYCDGPRGNQDLELVSQVRDYVRTVRGFKSIHIIERNINYGLAKSIINGVTEILEKYENIIVLEDDILTSPYFLRFMNTGLVKYKYENQVASIHGYVYPVEQKLPNTFFLRGADCWGWATWRRAWQKFNPDGMELLRKLKNSDLIEDFDFHGAYPYSEMLSSQVKGQNQSWAIRWHASMYLENMLTLYPGKTLVNNIGHDNSGTHSGMTDKYESITSRDPIEIQDIKIEVSKRAYTAFENFMRNKGFIQTNSQIKNKIKSIIRLITPPIFFTLYNNFFLIKKSTKDTKNSEPQEQIVFNGEYFKWEDALQNCIGYNSSDILEKVISSTKLVASGAAVYERDSVLFDHIEYSWPLLAGLLLASSRSNGNLNVIDYGGSLGSSYYQNRKFLNLLPTIKWNVIEQPNYVVAGNKYFKNKTINFYDNLSNCLLENIPNVILLSSVLQYLPDPYQILKDLIKINADVIVLDRTCYYKNSIIDLLRIQTVPDSIYSATYPCWFLIENKVIQLLVNNNYTLIEDFLAIDNLDDRAVWKGHIFCKTNKG</sequence>
<proteinExistence type="predicted"/>
<comment type="caution">
    <text evidence="1">The sequence shown here is derived from an EMBL/GenBank/DDBJ whole genome shotgun (WGS) entry which is preliminary data.</text>
</comment>
<organism evidence="1">
    <name type="scientific">Sheuella amnicola</name>
    <dbReference type="NCBI Taxonomy" id="2707330"/>
    <lineage>
        <taxon>Bacteria</taxon>
        <taxon>Pseudomonadati</taxon>
        <taxon>Pseudomonadota</taxon>
        <taxon>Betaproteobacteria</taxon>
        <taxon>Burkholderiales</taxon>
        <taxon>Alcaligenaceae</taxon>
        <taxon>Sheuella</taxon>
    </lineage>
</organism>
<reference evidence="1" key="1">
    <citation type="submission" date="2020-02" db="EMBL/GenBank/DDBJ databases">
        <authorList>
            <person name="Chen W.-M."/>
        </authorList>
    </citation>
    <scope>NUCLEOTIDE SEQUENCE</scope>
    <source>
        <strain evidence="1">NBD-18</strain>
    </source>
</reference>
<dbReference type="EMBL" id="JAAGRN010000005">
    <property type="protein sequence ID" value="NDY83474.1"/>
    <property type="molecule type" value="Genomic_DNA"/>
</dbReference>
<dbReference type="AlphaFoldDB" id="A0A6B2R1G5"/>
<keyword evidence="1" id="KW-0808">Transferase</keyword>
<dbReference type="RefSeq" id="WP_163654664.1">
    <property type="nucleotide sequence ID" value="NZ_JAAGRN010000005.1"/>
</dbReference>